<evidence type="ECO:0000256" key="4">
    <source>
        <dbReference type="ARBA" id="ARBA00022679"/>
    </source>
</evidence>
<sequence>MKNYKLDFPIFENNPGLVYLDSAASAQKPGYVIDGIKHFLEHDYANIHRGAYNLSEKSEELYENSKRKVAEFIGTPSWQEINYTYNSTYAFNLLTSSFKKSWWLKKWDKVLLSIVEHHANIVPWLILKEEIWIEVDFVNVDEDYSLDLDDLKNKLDSSVKVASLTYVSNVTGVIFDLKWASEIIKKNDVIFIVDASQAIPHFKVDVAKINCDFLVFTAHKVMADTGLGVLYWKKELLKKLTPAWWGGGSINWVKKEEFSPAGLPFRFEPGTPNITGAVSLLRALEYIEKIWWYEAIEKKEKELVKYFLEKLEQFKWKIELIWSRKLEDRIWVFMFHIAWMNSSDIADIMAENKICVRAGHHCTEPLMENCWLKTTFRVSLYFYNDLEDIDRFFEVLEKKILI</sequence>
<keyword evidence="5" id="KW-0663">Pyridoxal phosphate</keyword>
<dbReference type="GO" id="GO:0031071">
    <property type="term" value="F:cysteine desulfurase activity"/>
    <property type="evidence" value="ECO:0007669"/>
    <property type="project" value="UniProtKB-EC"/>
</dbReference>
<dbReference type="PROSITE" id="PS00595">
    <property type="entry name" value="AA_TRANSFER_CLASS_5"/>
    <property type="match status" value="1"/>
</dbReference>
<dbReference type="CDD" id="cd06453">
    <property type="entry name" value="SufS_like"/>
    <property type="match status" value="1"/>
</dbReference>
<dbReference type="EMBL" id="AMFJ01021646">
    <property type="protein sequence ID" value="EKD66212.1"/>
    <property type="molecule type" value="Genomic_DNA"/>
</dbReference>
<dbReference type="InterPro" id="IPR015422">
    <property type="entry name" value="PyrdxlP-dep_Trfase_small"/>
</dbReference>
<comment type="caution">
    <text evidence="9">The sequence shown here is derived from an EMBL/GenBank/DDBJ whole genome shotgun (WGS) entry which is preliminary data.</text>
</comment>
<evidence type="ECO:0000256" key="6">
    <source>
        <dbReference type="ARBA" id="ARBA00050776"/>
    </source>
</evidence>
<dbReference type="InterPro" id="IPR000192">
    <property type="entry name" value="Aminotrans_V_dom"/>
</dbReference>
<dbReference type="Pfam" id="PF00266">
    <property type="entry name" value="Aminotran_5"/>
    <property type="match status" value="1"/>
</dbReference>
<accession>K2AWQ9</accession>
<evidence type="ECO:0000256" key="5">
    <source>
        <dbReference type="ARBA" id="ARBA00022898"/>
    </source>
</evidence>
<dbReference type="GO" id="GO:0006534">
    <property type="term" value="P:cysteine metabolic process"/>
    <property type="evidence" value="ECO:0007669"/>
    <property type="project" value="InterPro"/>
</dbReference>
<organism evidence="9">
    <name type="scientific">uncultured bacterium</name>
    <name type="common">gcode 4</name>
    <dbReference type="NCBI Taxonomy" id="1234023"/>
    <lineage>
        <taxon>Bacteria</taxon>
        <taxon>environmental samples</taxon>
    </lineage>
</organism>
<dbReference type="PANTHER" id="PTHR43586">
    <property type="entry name" value="CYSTEINE DESULFURASE"/>
    <property type="match status" value="1"/>
</dbReference>
<dbReference type="EC" id="2.8.1.7" evidence="3"/>
<feature type="domain" description="Aminotransferase class V" evidence="8">
    <location>
        <begin position="18"/>
        <end position="392"/>
    </location>
</feature>
<dbReference type="Gene3D" id="3.40.640.10">
    <property type="entry name" value="Type I PLP-dependent aspartate aminotransferase-like (Major domain)"/>
    <property type="match status" value="1"/>
</dbReference>
<evidence type="ECO:0000256" key="2">
    <source>
        <dbReference type="ARBA" id="ARBA00010447"/>
    </source>
</evidence>
<evidence type="ECO:0000256" key="1">
    <source>
        <dbReference type="ARBA" id="ARBA00001933"/>
    </source>
</evidence>
<comment type="cofactor">
    <cofactor evidence="1 7">
        <name>pyridoxal 5'-phosphate</name>
        <dbReference type="ChEBI" id="CHEBI:597326"/>
    </cofactor>
</comment>
<gene>
    <name evidence="9" type="ORF">ACD_49C00060G0054</name>
</gene>
<dbReference type="InterPro" id="IPR015421">
    <property type="entry name" value="PyrdxlP-dep_Trfase_major"/>
</dbReference>
<dbReference type="GO" id="GO:0030170">
    <property type="term" value="F:pyridoxal phosphate binding"/>
    <property type="evidence" value="ECO:0007669"/>
    <property type="project" value="InterPro"/>
</dbReference>
<proteinExistence type="inferred from homology"/>
<evidence type="ECO:0000259" key="8">
    <source>
        <dbReference type="Pfam" id="PF00266"/>
    </source>
</evidence>
<evidence type="ECO:0000256" key="7">
    <source>
        <dbReference type="RuleBase" id="RU004504"/>
    </source>
</evidence>
<comment type="catalytic activity">
    <reaction evidence="6">
        <text>(sulfur carrier)-H + L-cysteine = (sulfur carrier)-SH + L-alanine</text>
        <dbReference type="Rhea" id="RHEA:43892"/>
        <dbReference type="Rhea" id="RHEA-COMP:14737"/>
        <dbReference type="Rhea" id="RHEA-COMP:14739"/>
        <dbReference type="ChEBI" id="CHEBI:29917"/>
        <dbReference type="ChEBI" id="CHEBI:35235"/>
        <dbReference type="ChEBI" id="CHEBI:57972"/>
        <dbReference type="ChEBI" id="CHEBI:64428"/>
        <dbReference type="EC" id="2.8.1.7"/>
    </reaction>
</comment>
<name>K2AWQ9_9BACT</name>
<keyword evidence="4" id="KW-0808">Transferase</keyword>
<evidence type="ECO:0000313" key="9">
    <source>
        <dbReference type="EMBL" id="EKD66212.1"/>
    </source>
</evidence>
<dbReference type="AlphaFoldDB" id="K2AWQ9"/>
<dbReference type="InterPro" id="IPR020578">
    <property type="entry name" value="Aminotrans_V_PyrdxlP_BS"/>
</dbReference>
<comment type="similarity">
    <text evidence="2">Belongs to the class-V pyridoxal-phosphate-dependent aminotransferase family. Csd subfamily.</text>
</comment>
<protein>
    <recommendedName>
        <fullName evidence="3">cysteine desulfurase</fullName>
        <ecNumber evidence="3">2.8.1.7</ecNumber>
    </recommendedName>
</protein>
<dbReference type="InterPro" id="IPR010970">
    <property type="entry name" value="Cys_dSase_SufS"/>
</dbReference>
<reference evidence="9" key="1">
    <citation type="journal article" date="2012" name="Science">
        <title>Fermentation, hydrogen, and sulfur metabolism in multiple uncultivated bacterial phyla.</title>
        <authorList>
            <person name="Wrighton K.C."/>
            <person name="Thomas B.C."/>
            <person name="Sharon I."/>
            <person name="Miller C.S."/>
            <person name="Castelle C.J."/>
            <person name="VerBerkmoes N.C."/>
            <person name="Wilkins M.J."/>
            <person name="Hettich R.L."/>
            <person name="Lipton M.S."/>
            <person name="Williams K.H."/>
            <person name="Long P.E."/>
            <person name="Banfield J.F."/>
        </authorList>
    </citation>
    <scope>NUCLEOTIDE SEQUENCE [LARGE SCALE GENOMIC DNA]</scope>
</reference>
<evidence type="ECO:0000256" key="3">
    <source>
        <dbReference type="ARBA" id="ARBA00012239"/>
    </source>
</evidence>
<dbReference type="Gene3D" id="3.90.1150.10">
    <property type="entry name" value="Aspartate Aminotransferase, domain 1"/>
    <property type="match status" value="1"/>
</dbReference>
<dbReference type="InterPro" id="IPR015424">
    <property type="entry name" value="PyrdxlP-dep_Trfase"/>
</dbReference>
<dbReference type="SUPFAM" id="SSF53383">
    <property type="entry name" value="PLP-dependent transferases"/>
    <property type="match status" value="1"/>
</dbReference>
<dbReference type="PANTHER" id="PTHR43586:SF8">
    <property type="entry name" value="CYSTEINE DESULFURASE 1, CHLOROPLASTIC"/>
    <property type="match status" value="1"/>
</dbReference>